<comment type="caution">
    <text evidence="2">The sequence shown here is derived from an EMBL/GenBank/DDBJ whole genome shotgun (WGS) entry which is preliminary data.</text>
</comment>
<protein>
    <recommendedName>
        <fullName evidence="4">Gustatory receptor</fullName>
    </recommendedName>
</protein>
<feature type="transmembrane region" description="Helical" evidence="1">
    <location>
        <begin position="77"/>
        <end position="99"/>
    </location>
</feature>
<evidence type="ECO:0000313" key="3">
    <source>
        <dbReference type="Proteomes" id="UP001054945"/>
    </source>
</evidence>
<keyword evidence="1" id="KW-1133">Transmembrane helix</keyword>
<feature type="transmembrane region" description="Helical" evidence="1">
    <location>
        <begin position="212"/>
        <end position="234"/>
    </location>
</feature>
<feature type="transmembrane region" description="Helical" evidence="1">
    <location>
        <begin position="30"/>
        <end position="50"/>
    </location>
</feature>
<proteinExistence type="predicted"/>
<evidence type="ECO:0000313" key="2">
    <source>
        <dbReference type="EMBL" id="GIY06705.1"/>
    </source>
</evidence>
<name>A0AAV4QBA9_CAEEX</name>
<evidence type="ECO:0000256" key="1">
    <source>
        <dbReference type="SAM" id="Phobius"/>
    </source>
</evidence>
<gene>
    <name evidence="2" type="primary">AVEN_44544_1</name>
    <name evidence="2" type="ORF">CEXT_102811</name>
</gene>
<keyword evidence="1" id="KW-0472">Membrane</keyword>
<dbReference type="Proteomes" id="UP001054945">
    <property type="component" value="Unassembled WGS sequence"/>
</dbReference>
<feature type="transmembrane region" description="Helical" evidence="1">
    <location>
        <begin position="119"/>
        <end position="143"/>
    </location>
</feature>
<evidence type="ECO:0008006" key="4">
    <source>
        <dbReference type="Google" id="ProtNLM"/>
    </source>
</evidence>
<keyword evidence="1" id="KW-0812">Transmembrane</keyword>
<sequence>MVLKFCYPLLLHGMLFYCWTLTVMDGKLNYATIIDTILPFLPCVMWVMIYRIRTSLKTLLVYMANTITTGSTRQSRYLPIATNIALLMTFAYPPFLLAMKLIQGNSIRLVEICRNIQEILFPSILTVLYSSICYSLYCNLVLCKKLFLTKLDMSCSLTVKTLHENYINVLKSVELFEDLLSNPVFFLVFQNFCTVSIIVMDMMNVKDWMSTLMLEALAYFVYILAGLGILTILADKITLEVQSIKMVLLDKISEQSDRDILFINEKLITLTLKRDACVFTGKVFRLREVF</sequence>
<dbReference type="AlphaFoldDB" id="A0AAV4QBA9"/>
<organism evidence="2 3">
    <name type="scientific">Caerostris extrusa</name>
    <name type="common">Bark spider</name>
    <name type="synonym">Caerostris bankana</name>
    <dbReference type="NCBI Taxonomy" id="172846"/>
    <lineage>
        <taxon>Eukaryota</taxon>
        <taxon>Metazoa</taxon>
        <taxon>Ecdysozoa</taxon>
        <taxon>Arthropoda</taxon>
        <taxon>Chelicerata</taxon>
        <taxon>Arachnida</taxon>
        <taxon>Araneae</taxon>
        <taxon>Araneomorphae</taxon>
        <taxon>Entelegynae</taxon>
        <taxon>Araneoidea</taxon>
        <taxon>Araneidae</taxon>
        <taxon>Caerostris</taxon>
    </lineage>
</organism>
<reference evidence="2 3" key="1">
    <citation type="submission" date="2021-06" db="EMBL/GenBank/DDBJ databases">
        <title>Caerostris extrusa draft genome.</title>
        <authorList>
            <person name="Kono N."/>
            <person name="Arakawa K."/>
        </authorList>
    </citation>
    <scope>NUCLEOTIDE SEQUENCE [LARGE SCALE GENOMIC DNA]</scope>
</reference>
<keyword evidence="3" id="KW-1185">Reference proteome</keyword>
<feature type="transmembrane region" description="Helical" evidence="1">
    <location>
        <begin position="7"/>
        <end position="24"/>
    </location>
</feature>
<feature type="transmembrane region" description="Helical" evidence="1">
    <location>
        <begin position="179"/>
        <end position="200"/>
    </location>
</feature>
<accession>A0AAV4QBA9</accession>
<dbReference type="EMBL" id="BPLR01005990">
    <property type="protein sequence ID" value="GIY06705.1"/>
    <property type="molecule type" value="Genomic_DNA"/>
</dbReference>